<dbReference type="Proteomes" id="UP000034156">
    <property type="component" value="Chromosome"/>
</dbReference>
<keyword evidence="4" id="KW-0479">Metal-binding</keyword>
<dbReference type="RefSeq" id="WP_046850166.1">
    <property type="nucleotide sequence ID" value="NZ_VNHT01000073.1"/>
</dbReference>
<dbReference type="OrthoDB" id="8543884at2"/>
<name>A0A0F7KGY6_9PROT</name>
<evidence type="ECO:0000256" key="2">
    <source>
        <dbReference type="ARBA" id="ARBA00001946"/>
    </source>
</evidence>
<evidence type="ECO:0000313" key="12">
    <source>
        <dbReference type="Proteomes" id="UP000034156"/>
    </source>
</evidence>
<evidence type="ECO:0000256" key="3">
    <source>
        <dbReference type="ARBA" id="ARBA00022722"/>
    </source>
</evidence>
<keyword evidence="12" id="KW-1185">Reference proteome</keyword>
<dbReference type="GO" id="GO:0004519">
    <property type="term" value="F:endonuclease activity"/>
    <property type="evidence" value="ECO:0007669"/>
    <property type="project" value="UniProtKB-KW"/>
</dbReference>
<evidence type="ECO:0000313" key="13">
    <source>
        <dbReference type="Proteomes" id="UP000324176"/>
    </source>
</evidence>
<organism evidence="10 12">
    <name type="scientific">Nitrosomonas communis</name>
    <dbReference type="NCBI Taxonomy" id="44574"/>
    <lineage>
        <taxon>Bacteria</taxon>
        <taxon>Pseudomonadati</taxon>
        <taxon>Pseudomonadota</taxon>
        <taxon>Betaproteobacteria</taxon>
        <taxon>Nitrosomonadales</taxon>
        <taxon>Nitrosomonadaceae</taxon>
        <taxon>Nitrosomonas</taxon>
    </lineage>
</organism>
<keyword evidence="5" id="KW-0227">DNA damage</keyword>
<reference evidence="10 12" key="2">
    <citation type="journal article" date="2016" name="Genome Announc.">
        <title>Genome Sequence of Nitrosomonas communis Strain Nm2, a Mesophilic Ammonia-Oxidizing Bacterium Isolated from Mediterranean Soil.</title>
        <authorList>
            <person name="Kozlowski J.A."/>
            <person name="Kits K.D."/>
            <person name="Stein L.Y."/>
        </authorList>
    </citation>
    <scope>NUCLEOTIDE SEQUENCE [LARGE SCALE GENOMIC DNA]</scope>
    <source>
        <strain evidence="10 12">Nm2</strain>
    </source>
</reference>
<reference evidence="11 13" key="3">
    <citation type="submission" date="2019-07" db="EMBL/GenBank/DDBJ databases">
        <title>Active sludge and wastewater microbial communities from Klosterneuburg, Austria.</title>
        <authorList>
            <person name="Wagner M."/>
        </authorList>
    </citation>
    <scope>NUCLEOTIDE SEQUENCE [LARGE SCALE GENOMIC DNA]</scope>
    <source>
        <strain evidence="11 13">Nm2</strain>
    </source>
</reference>
<evidence type="ECO:0000256" key="6">
    <source>
        <dbReference type="ARBA" id="ARBA00022801"/>
    </source>
</evidence>
<evidence type="ECO:0000313" key="10">
    <source>
        <dbReference type="EMBL" id="AKH38102.1"/>
    </source>
</evidence>
<proteinExistence type="predicted"/>
<keyword evidence="10" id="KW-0255">Endonuclease</keyword>
<evidence type="ECO:0000259" key="9">
    <source>
        <dbReference type="Pfam" id="PF03372"/>
    </source>
</evidence>
<dbReference type="InterPro" id="IPR036691">
    <property type="entry name" value="Endo/exonu/phosph_ase_sf"/>
</dbReference>
<evidence type="ECO:0000313" key="11">
    <source>
        <dbReference type="EMBL" id="TYP78421.1"/>
    </source>
</evidence>
<evidence type="ECO:0000256" key="7">
    <source>
        <dbReference type="ARBA" id="ARBA00022842"/>
    </source>
</evidence>
<comment type="cofactor">
    <cofactor evidence="1">
        <name>Mn(2+)</name>
        <dbReference type="ChEBI" id="CHEBI:29035"/>
    </cofactor>
</comment>
<dbReference type="PANTHER" id="PTHR15822">
    <property type="entry name" value="TRAF AND TNF RECEPTOR-ASSOCIATED PROTEIN"/>
    <property type="match status" value="1"/>
</dbReference>
<dbReference type="Gene3D" id="3.60.10.10">
    <property type="entry name" value="Endonuclease/exonuclease/phosphatase"/>
    <property type="match status" value="1"/>
</dbReference>
<keyword evidence="3" id="KW-0540">Nuclease</keyword>
<reference evidence="12" key="1">
    <citation type="submission" date="2015-05" db="EMBL/GenBank/DDBJ databases">
        <title>Draft genome of Nitrosomonas communis strain Nm2.</title>
        <authorList>
            <person name="Kozlowski J.A."/>
            <person name="Kits K.D."/>
            <person name="Stein L.Y."/>
        </authorList>
    </citation>
    <scope>NUCLEOTIDE SEQUENCE [LARGE SCALE GENOMIC DNA]</scope>
    <source>
        <strain evidence="12">Nm2</strain>
    </source>
</reference>
<dbReference type="InterPro" id="IPR005135">
    <property type="entry name" value="Endo/exonuclease/phosphatase"/>
</dbReference>
<accession>A0A0F7KGY6</accession>
<dbReference type="GO" id="GO:0046872">
    <property type="term" value="F:metal ion binding"/>
    <property type="evidence" value="ECO:0007669"/>
    <property type="project" value="UniProtKB-KW"/>
</dbReference>
<keyword evidence="6" id="KW-0378">Hydrolase</keyword>
<dbReference type="SUPFAM" id="SSF56219">
    <property type="entry name" value="DNase I-like"/>
    <property type="match status" value="1"/>
</dbReference>
<dbReference type="Proteomes" id="UP000324176">
    <property type="component" value="Unassembled WGS sequence"/>
</dbReference>
<dbReference type="PATRIC" id="fig|44574.3.peg.2480"/>
<dbReference type="AlphaFoldDB" id="A0A0F7KGY6"/>
<protein>
    <submittedName>
        <fullName evidence="10">Endonuclease</fullName>
    </submittedName>
    <submittedName>
        <fullName evidence="11">Maltose 6'-phosphate phosphatase</fullName>
    </submittedName>
</protein>
<dbReference type="GO" id="GO:0016787">
    <property type="term" value="F:hydrolase activity"/>
    <property type="evidence" value="ECO:0007669"/>
    <property type="project" value="UniProtKB-KW"/>
</dbReference>
<feature type="domain" description="Endonuclease/exonuclease/phosphatase" evidence="9">
    <location>
        <begin position="47"/>
        <end position="317"/>
    </location>
</feature>
<evidence type="ECO:0000256" key="5">
    <source>
        <dbReference type="ARBA" id="ARBA00022763"/>
    </source>
</evidence>
<gene>
    <name evidence="10" type="ORF">AAW31_10200</name>
    <name evidence="11" type="ORF">BCL69_10733</name>
</gene>
<evidence type="ECO:0000256" key="4">
    <source>
        <dbReference type="ARBA" id="ARBA00022723"/>
    </source>
</evidence>
<dbReference type="GO" id="GO:0006281">
    <property type="term" value="P:DNA repair"/>
    <property type="evidence" value="ECO:0007669"/>
    <property type="project" value="UniProtKB-KW"/>
</dbReference>
<keyword evidence="7" id="KW-0460">Magnesium</keyword>
<dbReference type="EMBL" id="VNHT01000073">
    <property type="protein sequence ID" value="TYP78421.1"/>
    <property type="molecule type" value="Genomic_DNA"/>
</dbReference>
<evidence type="ECO:0000256" key="1">
    <source>
        <dbReference type="ARBA" id="ARBA00001936"/>
    </source>
</evidence>
<dbReference type="KEGG" id="nco:AAW31_10200"/>
<dbReference type="InterPro" id="IPR051547">
    <property type="entry name" value="TDP2-like"/>
</dbReference>
<dbReference type="Pfam" id="PF03372">
    <property type="entry name" value="Exo_endo_phos"/>
    <property type="match status" value="1"/>
</dbReference>
<dbReference type="EMBL" id="CP011451">
    <property type="protein sequence ID" value="AKH38102.1"/>
    <property type="molecule type" value="Genomic_DNA"/>
</dbReference>
<keyword evidence="8" id="KW-0234">DNA repair</keyword>
<sequence>MRNIFFIFILSCIVIFNCAGQTLENGSGSVPLVQCGDVTSRKHLNILSINLLFSEVETRNQRLDAIAEFAAKTPVDVILLQEVVDGALVHTTNSALDLQEKLRAQTHNYDLHTAFEVGLSGLLVVANAVLSRCEIDYEISKRLPHASELEFLGHDIKLRRNVMMTRINIPGSGKLNIYNTHLCAKCAAHELNAQLDVLLPFIDEIEGLFPQGNPVILGGDFNIDHFRIAPFEERPFYERIINAGFTDAYAQDRPLEDLCAEGGQPDIHCTVGVSTLDVGAAARRIDYIFVKKVKGVLESRVVFNTLVDPNQPTVSDHAGVFVSIALP</sequence>
<dbReference type="PANTHER" id="PTHR15822:SF4">
    <property type="entry name" value="TYROSYL-DNA PHOSPHODIESTERASE 2"/>
    <property type="match status" value="1"/>
</dbReference>
<evidence type="ECO:0000256" key="8">
    <source>
        <dbReference type="ARBA" id="ARBA00023204"/>
    </source>
</evidence>
<comment type="cofactor">
    <cofactor evidence="2">
        <name>Mg(2+)</name>
        <dbReference type="ChEBI" id="CHEBI:18420"/>
    </cofactor>
</comment>